<organism evidence="9 10">
    <name type="scientific">Cladobotryum mycophilum</name>
    <dbReference type="NCBI Taxonomy" id="491253"/>
    <lineage>
        <taxon>Eukaryota</taxon>
        <taxon>Fungi</taxon>
        <taxon>Dikarya</taxon>
        <taxon>Ascomycota</taxon>
        <taxon>Pezizomycotina</taxon>
        <taxon>Sordariomycetes</taxon>
        <taxon>Hypocreomycetidae</taxon>
        <taxon>Hypocreales</taxon>
        <taxon>Hypocreaceae</taxon>
        <taxon>Cladobotryum</taxon>
    </lineage>
</organism>
<evidence type="ECO:0000256" key="2">
    <source>
        <dbReference type="ARBA" id="ARBA00022448"/>
    </source>
</evidence>
<evidence type="ECO:0000256" key="5">
    <source>
        <dbReference type="ARBA" id="ARBA00023136"/>
    </source>
</evidence>
<feature type="transmembrane region" description="Helical" evidence="7">
    <location>
        <begin position="382"/>
        <end position="404"/>
    </location>
</feature>
<dbReference type="Gene3D" id="1.20.1250.20">
    <property type="entry name" value="MFS general substrate transporter like domains"/>
    <property type="match status" value="1"/>
</dbReference>
<proteinExistence type="predicted"/>
<protein>
    <submittedName>
        <fullName evidence="9">Efflux pump azaK</fullName>
    </submittedName>
</protein>
<gene>
    <name evidence="9" type="ORF">PT974_05108</name>
</gene>
<evidence type="ECO:0000256" key="4">
    <source>
        <dbReference type="ARBA" id="ARBA00022989"/>
    </source>
</evidence>
<feature type="transmembrane region" description="Helical" evidence="7">
    <location>
        <begin position="78"/>
        <end position="103"/>
    </location>
</feature>
<dbReference type="InterPro" id="IPR036259">
    <property type="entry name" value="MFS_trans_sf"/>
</dbReference>
<evidence type="ECO:0000256" key="6">
    <source>
        <dbReference type="SAM" id="MobiDB-lite"/>
    </source>
</evidence>
<dbReference type="EMBL" id="JAVFKD010000010">
    <property type="protein sequence ID" value="KAK5994627.1"/>
    <property type="molecule type" value="Genomic_DNA"/>
</dbReference>
<feature type="transmembrane region" description="Helical" evidence="7">
    <location>
        <begin position="205"/>
        <end position="227"/>
    </location>
</feature>
<evidence type="ECO:0000256" key="3">
    <source>
        <dbReference type="ARBA" id="ARBA00022692"/>
    </source>
</evidence>
<keyword evidence="5 7" id="KW-0472">Membrane</keyword>
<accession>A0ABR0SR26</accession>
<evidence type="ECO:0000313" key="10">
    <source>
        <dbReference type="Proteomes" id="UP001338125"/>
    </source>
</evidence>
<name>A0ABR0SR26_9HYPO</name>
<dbReference type="SUPFAM" id="SSF103473">
    <property type="entry name" value="MFS general substrate transporter"/>
    <property type="match status" value="1"/>
</dbReference>
<comment type="caution">
    <text evidence="9">The sequence shown here is derived from an EMBL/GenBank/DDBJ whole genome shotgun (WGS) entry which is preliminary data.</text>
</comment>
<keyword evidence="4 7" id="KW-1133">Transmembrane helix</keyword>
<feature type="domain" description="Major facilitator superfamily (MFS) profile" evidence="8">
    <location>
        <begin position="77"/>
        <end position="509"/>
    </location>
</feature>
<feature type="transmembrane region" description="Helical" evidence="7">
    <location>
        <begin position="311"/>
        <end position="336"/>
    </location>
</feature>
<evidence type="ECO:0000256" key="1">
    <source>
        <dbReference type="ARBA" id="ARBA00004141"/>
    </source>
</evidence>
<comment type="subcellular location">
    <subcellularLocation>
        <location evidence="1">Membrane</location>
        <topology evidence="1">Multi-pass membrane protein</topology>
    </subcellularLocation>
</comment>
<reference evidence="9 10" key="1">
    <citation type="submission" date="2024-01" db="EMBL/GenBank/DDBJ databases">
        <title>Complete genome of Cladobotryum mycophilum ATHUM6906.</title>
        <authorList>
            <person name="Christinaki A.C."/>
            <person name="Myridakis A.I."/>
            <person name="Kouvelis V.N."/>
        </authorList>
    </citation>
    <scope>NUCLEOTIDE SEQUENCE [LARGE SCALE GENOMIC DNA]</scope>
    <source>
        <strain evidence="9 10">ATHUM6906</strain>
    </source>
</reference>
<evidence type="ECO:0000313" key="9">
    <source>
        <dbReference type="EMBL" id="KAK5994627.1"/>
    </source>
</evidence>
<evidence type="ECO:0000259" key="8">
    <source>
        <dbReference type="PROSITE" id="PS50850"/>
    </source>
</evidence>
<feature type="compositionally biased region" description="Low complexity" evidence="6">
    <location>
        <begin position="1"/>
        <end position="15"/>
    </location>
</feature>
<feature type="region of interest" description="Disordered" evidence="6">
    <location>
        <begin position="1"/>
        <end position="49"/>
    </location>
</feature>
<dbReference type="PROSITE" id="PS50850">
    <property type="entry name" value="MFS"/>
    <property type="match status" value="1"/>
</dbReference>
<feature type="transmembrane region" description="Helical" evidence="7">
    <location>
        <begin position="247"/>
        <end position="271"/>
    </location>
</feature>
<feature type="transmembrane region" description="Helical" evidence="7">
    <location>
        <begin position="148"/>
        <end position="166"/>
    </location>
</feature>
<dbReference type="Proteomes" id="UP001338125">
    <property type="component" value="Unassembled WGS sequence"/>
</dbReference>
<dbReference type="Pfam" id="PF07690">
    <property type="entry name" value="MFS_1"/>
    <property type="match status" value="1"/>
</dbReference>
<feature type="transmembrane region" description="Helical" evidence="7">
    <location>
        <begin position="115"/>
        <end position="136"/>
    </location>
</feature>
<dbReference type="InterPro" id="IPR011701">
    <property type="entry name" value="MFS"/>
</dbReference>
<evidence type="ECO:0000256" key="7">
    <source>
        <dbReference type="SAM" id="Phobius"/>
    </source>
</evidence>
<dbReference type="PANTHER" id="PTHR23504:SF3">
    <property type="entry name" value="MAJOR FACILITATOR SUPERFAMILY (MFS) PROFILE DOMAIN-CONTAINING PROTEIN"/>
    <property type="match status" value="1"/>
</dbReference>
<feature type="compositionally biased region" description="Low complexity" evidence="6">
    <location>
        <begin position="26"/>
        <end position="35"/>
    </location>
</feature>
<sequence length="515" mass="55818">MSPLSLRSESSSSSEHTLHNDNGSNIISSESTETTPLISGKSDEPESYVNASSSQVEDGVLPAIKAAQASKALPKLQIFLLCFARTMEPIAFFAIFPFIAQMVQRNGHLADSDVGFYSGLIESLFSVVQVFVFIFWGRLADSIGRKPVMIITLIGMIIWTMAYTMATTIPQMILFRCLAGVFSGSRLVMRTMLFEHCTPENEAIAYSWFAFANNIGTCLGPLIGGVLADPVAQYPEIFKGITFFENFPYALVGIVLTAVGITGVVVTFLFLEETLKSDDETVSSTSGSKAAAHKDLSILELLMAPKVAITIWVYTHFMLLAFAFTAIMPVFLFTPITIGGVGFSPSQISAFMAVQGASQALWLILAFPILQGRYGTKNLLKICATAYQFFLAGIILLNLFLRIGTKSAMAWAWTLGSLIAIIGPGVSMGFTSAQLAINDASPSPHIIATLNGLSMTCASVIRSFVPGVSTVIFAVGIRSQILWGYLAWVILIPLAIALRICINYIPESRRVPRDE</sequence>
<feature type="transmembrane region" description="Helical" evidence="7">
    <location>
        <begin position="172"/>
        <end position="193"/>
    </location>
</feature>
<dbReference type="PANTHER" id="PTHR23504">
    <property type="entry name" value="MAJOR FACILITATOR SUPERFAMILY DOMAIN-CONTAINING PROTEIN 10"/>
    <property type="match status" value="1"/>
</dbReference>
<feature type="transmembrane region" description="Helical" evidence="7">
    <location>
        <begin position="485"/>
        <end position="505"/>
    </location>
</feature>
<feature type="transmembrane region" description="Helical" evidence="7">
    <location>
        <begin position="410"/>
        <end position="433"/>
    </location>
</feature>
<dbReference type="InterPro" id="IPR020846">
    <property type="entry name" value="MFS_dom"/>
</dbReference>
<keyword evidence="2" id="KW-0813">Transport</keyword>
<feature type="transmembrane region" description="Helical" evidence="7">
    <location>
        <begin position="348"/>
        <end position="370"/>
    </location>
</feature>
<keyword evidence="10" id="KW-1185">Reference proteome</keyword>
<keyword evidence="3 7" id="KW-0812">Transmembrane</keyword>